<keyword evidence="3" id="KW-1185">Reference proteome</keyword>
<dbReference type="Proteomes" id="UP000033514">
    <property type="component" value="Unassembled WGS sequence"/>
</dbReference>
<dbReference type="InterPro" id="IPR001853">
    <property type="entry name" value="DSBA-like_thioredoxin_dom"/>
</dbReference>
<dbReference type="CDD" id="cd03024">
    <property type="entry name" value="DsbA_FrnE"/>
    <property type="match status" value="1"/>
</dbReference>
<dbReference type="STRING" id="361041.VW35_16080"/>
<reference evidence="2 3" key="1">
    <citation type="submission" date="2015-03" db="EMBL/GenBank/DDBJ databases">
        <authorList>
            <person name="Hassan Y.I."/>
            <person name="Lepp D."/>
            <person name="Zhou T."/>
        </authorList>
    </citation>
    <scope>NUCLEOTIDE SEQUENCE [LARGE SCALE GENOMIC DNA]</scope>
    <source>
        <strain evidence="2 3">GH2-10</strain>
    </source>
</reference>
<gene>
    <name evidence="2" type="ORF">VW35_16080</name>
</gene>
<dbReference type="SUPFAM" id="SSF52833">
    <property type="entry name" value="Thioredoxin-like"/>
    <property type="match status" value="1"/>
</dbReference>
<feature type="domain" description="DSBA-like thioredoxin" evidence="1">
    <location>
        <begin position="3"/>
        <end position="204"/>
    </location>
</feature>
<dbReference type="InterPro" id="IPR036249">
    <property type="entry name" value="Thioredoxin-like_sf"/>
</dbReference>
<comment type="caution">
    <text evidence="2">The sequence shown here is derived from an EMBL/GenBank/DDBJ whole genome shotgun (WGS) entry which is preliminary data.</text>
</comment>
<dbReference type="EMBL" id="LAJG01000034">
    <property type="protein sequence ID" value="KKB77001.1"/>
    <property type="molecule type" value="Genomic_DNA"/>
</dbReference>
<dbReference type="PATRIC" id="fig|361041.3.peg.2612"/>
<evidence type="ECO:0000259" key="1">
    <source>
        <dbReference type="Pfam" id="PF01323"/>
    </source>
</evidence>
<dbReference type="GO" id="GO:0016491">
    <property type="term" value="F:oxidoreductase activity"/>
    <property type="evidence" value="ECO:0007669"/>
    <property type="project" value="InterPro"/>
</dbReference>
<dbReference type="OrthoDB" id="9799122at2"/>
<dbReference type="AlphaFoldDB" id="A0A0F5L3K8"/>
<evidence type="ECO:0000313" key="2">
    <source>
        <dbReference type="EMBL" id="KKB77001.1"/>
    </source>
</evidence>
<accession>A0A0F5L3K8</accession>
<name>A0A0F5L3K8_9HYPH</name>
<sequence length="236" mass="26002">MKIEVWSDIACPWCYIGKHRLDTAISSFAHADEVEVVWRSYQLDPDAPRVTDKNLNQTLSEKHGISLAQAVAMNDKMRRMGAKEGLIYRFDVARYGSSFDAHRLIHFARTHGLQSAMQNRLFAAYFGEGKALGDHATLLALALDAGLPELEVRDVLASDAFADQVRADAEEARQLNVRGVPFVVIDRKYALPGAQPVEVIGDALRQAWSETHPLGDFTAAADADGYCEADACKLPS</sequence>
<dbReference type="PANTHER" id="PTHR13887">
    <property type="entry name" value="GLUTATHIONE S-TRANSFERASE KAPPA"/>
    <property type="match status" value="1"/>
</dbReference>
<organism evidence="2 3">
    <name type="scientific">Devosia soli</name>
    <dbReference type="NCBI Taxonomy" id="361041"/>
    <lineage>
        <taxon>Bacteria</taxon>
        <taxon>Pseudomonadati</taxon>
        <taxon>Pseudomonadota</taxon>
        <taxon>Alphaproteobacteria</taxon>
        <taxon>Hyphomicrobiales</taxon>
        <taxon>Devosiaceae</taxon>
        <taxon>Devosia</taxon>
    </lineage>
</organism>
<dbReference type="Pfam" id="PF01323">
    <property type="entry name" value="DSBA"/>
    <property type="match status" value="1"/>
</dbReference>
<dbReference type="Gene3D" id="3.40.30.10">
    <property type="entry name" value="Glutaredoxin"/>
    <property type="match status" value="1"/>
</dbReference>
<protein>
    <recommendedName>
        <fullName evidence="1">DSBA-like thioredoxin domain-containing protein</fullName>
    </recommendedName>
</protein>
<evidence type="ECO:0000313" key="3">
    <source>
        <dbReference type="Proteomes" id="UP000033514"/>
    </source>
</evidence>
<dbReference type="PANTHER" id="PTHR13887:SF41">
    <property type="entry name" value="THIOREDOXIN SUPERFAMILY PROTEIN"/>
    <property type="match status" value="1"/>
</dbReference>
<proteinExistence type="predicted"/>
<dbReference type="RefSeq" id="WP_046144108.1">
    <property type="nucleotide sequence ID" value="NZ_LAJG01000034.1"/>
</dbReference>